<evidence type="ECO:0000256" key="2">
    <source>
        <dbReference type="ARBA" id="ARBA00022692"/>
    </source>
</evidence>
<dbReference type="AlphaFoldDB" id="A0A859QZY4"/>
<dbReference type="PROSITE" id="PS50850">
    <property type="entry name" value="MFS"/>
    <property type="match status" value="1"/>
</dbReference>
<name>A0A859QZY4_9HYPH</name>
<protein>
    <submittedName>
        <fullName evidence="5">MFS transporter</fullName>
    </submittedName>
</protein>
<organism evidence="5 6">
    <name type="scientific">Sinorhizobium mexicanum</name>
    <dbReference type="NCBI Taxonomy" id="375549"/>
    <lineage>
        <taxon>Bacteria</taxon>
        <taxon>Pseudomonadati</taxon>
        <taxon>Pseudomonadota</taxon>
        <taxon>Alphaproteobacteria</taxon>
        <taxon>Hyphomicrobiales</taxon>
        <taxon>Rhizobiaceae</taxon>
        <taxon>Sinorhizobium/Ensifer group</taxon>
        <taxon>Sinorhizobium</taxon>
    </lineage>
</organism>
<dbReference type="GO" id="GO:0022857">
    <property type="term" value="F:transmembrane transporter activity"/>
    <property type="evidence" value="ECO:0007669"/>
    <property type="project" value="InterPro"/>
</dbReference>
<dbReference type="InterPro" id="IPR011701">
    <property type="entry name" value="MFS"/>
</dbReference>
<dbReference type="PANTHER" id="PTHR23501:SF197">
    <property type="entry name" value="COMD"/>
    <property type="match status" value="1"/>
</dbReference>
<dbReference type="Pfam" id="PF07690">
    <property type="entry name" value="MFS_1"/>
    <property type="match status" value="1"/>
</dbReference>
<dbReference type="Gene3D" id="1.20.1250.20">
    <property type="entry name" value="MFS general substrate transporter like domains"/>
    <property type="match status" value="1"/>
</dbReference>
<evidence type="ECO:0000313" key="6">
    <source>
        <dbReference type="Proteomes" id="UP000510721"/>
    </source>
</evidence>
<dbReference type="KEGG" id="emx:FKV68_16595"/>
<dbReference type="SUPFAM" id="SSF103473">
    <property type="entry name" value="MFS general substrate transporter"/>
    <property type="match status" value="1"/>
</dbReference>
<evidence type="ECO:0000256" key="3">
    <source>
        <dbReference type="ARBA" id="ARBA00022989"/>
    </source>
</evidence>
<reference evidence="5 6" key="1">
    <citation type="submission" date="2019-06" db="EMBL/GenBank/DDBJ databases">
        <title>Complete genome sequence of Ensifer mexicanus ITTG R7 isolated from nodules of Acacia angustissima (Mill.) Kuntze.</title>
        <authorList>
            <person name="Rincon-Rosales R."/>
            <person name="Rogel M.A."/>
            <person name="Guerrero G."/>
            <person name="Rincon-Molina C.I."/>
            <person name="Lopez-Lopez A."/>
            <person name="Martinez-Romero E."/>
        </authorList>
    </citation>
    <scope>NUCLEOTIDE SEQUENCE [LARGE SCALE GENOMIC DNA]</scope>
    <source>
        <strain evidence="5 6">ITTG R7</strain>
    </source>
</reference>
<keyword evidence="6" id="KW-1185">Reference proteome</keyword>
<sequence>MSPDHSSEGVDGRQASPRSFLYVFPKVALPMFLALSDQSIVAAALPAIAGSIGSVEQVSLVVIGYLIAATIAAPVYGRLGDLFGRRILLLCALTIFMSSSIICLLSQNLAMLVAGRVLQGLGGGGLMALSQALIGETVEPRERARYQGYLASVGVTSNALGPVLGGILTENFGWRSVFLFSVPVSLLAFWLISRLPKRSANNRAMKFDYYGLLLFACFVVSMLLLLDRVQSFEPSEIPAILALLAVAMVSISLLVAVEHRVAAPLLPVDLFRHPAIWRANAVAACHGGILVSLLTFVPIQLRVVHGASAAEIGLLIAPMTVGIGIGSLITGQIVSRTGRTAILPSWGLVFATTGLVLIAFFVSDFGPLQLSTSLGLMALFMGTVMSVVQVTVQSAAGQAKIGAGAASVQYSRSMGAALGTAFTAAVLFSMLSGTDPEAGRLFGHVLQDGMAALHDLPAERAKAIQAEFAQSFRAAFLAIAGMAAVAAVLNWTMPLRRI</sequence>
<gene>
    <name evidence="5" type="ORF">FKV68_16595</name>
</gene>
<proteinExistence type="predicted"/>
<keyword evidence="3" id="KW-1133">Transmembrane helix</keyword>
<dbReference type="InterPro" id="IPR036259">
    <property type="entry name" value="MFS_trans_sf"/>
</dbReference>
<dbReference type="Proteomes" id="UP000510721">
    <property type="component" value="Chromosome"/>
</dbReference>
<dbReference type="InterPro" id="IPR020846">
    <property type="entry name" value="MFS_dom"/>
</dbReference>
<evidence type="ECO:0000256" key="1">
    <source>
        <dbReference type="ARBA" id="ARBA00004141"/>
    </source>
</evidence>
<accession>A0A859QZY4</accession>
<dbReference type="PANTHER" id="PTHR23501">
    <property type="entry name" value="MAJOR FACILITATOR SUPERFAMILY"/>
    <property type="match status" value="1"/>
</dbReference>
<comment type="subcellular location">
    <subcellularLocation>
        <location evidence="1">Membrane</location>
        <topology evidence="1">Multi-pass membrane protein</topology>
    </subcellularLocation>
</comment>
<dbReference type="EMBL" id="CP041238">
    <property type="protein sequence ID" value="QLL62948.1"/>
    <property type="molecule type" value="Genomic_DNA"/>
</dbReference>
<dbReference type="RefSeq" id="WP_180938862.1">
    <property type="nucleotide sequence ID" value="NZ_CP041238.1"/>
</dbReference>
<dbReference type="PRINTS" id="PR01036">
    <property type="entry name" value="TCRTETB"/>
</dbReference>
<dbReference type="Gene3D" id="1.20.1720.10">
    <property type="entry name" value="Multidrug resistance protein D"/>
    <property type="match status" value="1"/>
</dbReference>
<dbReference type="InterPro" id="IPR005829">
    <property type="entry name" value="Sugar_transporter_CS"/>
</dbReference>
<keyword evidence="4" id="KW-0472">Membrane</keyword>
<dbReference type="PROSITE" id="PS00217">
    <property type="entry name" value="SUGAR_TRANSPORT_2"/>
    <property type="match status" value="1"/>
</dbReference>
<evidence type="ECO:0000256" key="4">
    <source>
        <dbReference type="ARBA" id="ARBA00023136"/>
    </source>
</evidence>
<dbReference type="GO" id="GO:0005886">
    <property type="term" value="C:plasma membrane"/>
    <property type="evidence" value="ECO:0007669"/>
    <property type="project" value="TreeGrafter"/>
</dbReference>
<evidence type="ECO:0000313" key="5">
    <source>
        <dbReference type="EMBL" id="QLL62948.1"/>
    </source>
</evidence>
<keyword evidence="2" id="KW-0812">Transmembrane</keyword>